<proteinExistence type="predicted"/>
<accession>D0A0J4</accession>
<gene>
    <name evidence="2" type="ORF">TbgDal_X18550</name>
</gene>
<dbReference type="KEGG" id="tbg:TbgDal_X18550"/>
<sequence length="109" mass="12265">MGPNRERRNERSSQKIVVDFYIDVQGMSFTQANKVIYISILSLPVGYFEGSSPSNAGSLILSAFFLGFFLILRLLHAPTNVSVWPPRNENTIIITIIITTLHDQVVKLK</sequence>
<evidence type="ECO:0000313" key="2">
    <source>
        <dbReference type="EMBL" id="CBH16752.1"/>
    </source>
</evidence>
<dbReference type="Proteomes" id="UP000002316">
    <property type="component" value="Chromosome 10"/>
</dbReference>
<dbReference type="EMBL" id="FN554973">
    <property type="protein sequence ID" value="CBH16752.1"/>
    <property type="molecule type" value="Genomic_DNA"/>
</dbReference>
<name>D0A0J4_TRYB9</name>
<keyword evidence="1" id="KW-0812">Transmembrane</keyword>
<keyword evidence="1" id="KW-1133">Transmembrane helix</keyword>
<keyword evidence="1" id="KW-0472">Membrane</keyword>
<feature type="transmembrane region" description="Helical" evidence="1">
    <location>
        <begin position="56"/>
        <end position="75"/>
    </location>
</feature>
<protein>
    <submittedName>
        <fullName evidence="2">Uncharacterized protein</fullName>
    </submittedName>
</protein>
<dbReference type="AlphaFoldDB" id="D0A0J4"/>
<dbReference type="GeneID" id="23865104"/>
<reference evidence="3" key="1">
    <citation type="journal article" date="2010" name="PLoS Negl. Trop. Dis.">
        <title>The genome sequence of Trypanosoma brucei gambiense, causative agent of chronic human african trypanosomiasis.</title>
        <authorList>
            <person name="Jackson A.P."/>
            <person name="Sanders M."/>
            <person name="Berry A."/>
            <person name="McQuillan J."/>
            <person name="Aslett M.A."/>
            <person name="Quail M.A."/>
            <person name="Chukualim B."/>
            <person name="Capewell P."/>
            <person name="MacLeod A."/>
            <person name="Melville S.E."/>
            <person name="Gibson W."/>
            <person name="Barry J.D."/>
            <person name="Berriman M."/>
            <person name="Hertz-Fowler C."/>
        </authorList>
    </citation>
    <scope>NUCLEOTIDE SEQUENCE [LARGE SCALE GENOMIC DNA]</scope>
    <source>
        <strain evidence="3">MHOM/CI/86/DAL972</strain>
    </source>
</reference>
<evidence type="ECO:0000256" key="1">
    <source>
        <dbReference type="SAM" id="Phobius"/>
    </source>
</evidence>
<dbReference type="RefSeq" id="XP_011779016.1">
    <property type="nucleotide sequence ID" value="XM_011780714.1"/>
</dbReference>
<evidence type="ECO:0000313" key="3">
    <source>
        <dbReference type="Proteomes" id="UP000002316"/>
    </source>
</evidence>
<organism evidence="2 3">
    <name type="scientific">Trypanosoma brucei gambiense (strain MHOM/CI/86/DAL972)</name>
    <dbReference type="NCBI Taxonomy" id="679716"/>
    <lineage>
        <taxon>Eukaryota</taxon>
        <taxon>Discoba</taxon>
        <taxon>Euglenozoa</taxon>
        <taxon>Kinetoplastea</taxon>
        <taxon>Metakinetoplastina</taxon>
        <taxon>Trypanosomatida</taxon>
        <taxon>Trypanosomatidae</taxon>
        <taxon>Trypanosoma</taxon>
    </lineage>
</organism>